<evidence type="ECO:0000256" key="6">
    <source>
        <dbReference type="ARBA" id="ARBA00022989"/>
    </source>
</evidence>
<feature type="transmembrane region" description="Helical" evidence="8">
    <location>
        <begin position="123"/>
        <end position="146"/>
    </location>
</feature>
<evidence type="ECO:0000313" key="9">
    <source>
        <dbReference type="EMBL" id="CUV66155.1"/>
    </source>
</evidence>
<keyword evidence="7 8" id="KW-0472">Membrane</keyword>
<evidence type="ECO:0000256" key="8">
    <source>
        <dbReference type="SAM" id="Phobius"/>
    </source>
</evidence>
<dbReference type="Gene3D" id="1.10.3470.10">
    <property type="entry name" value="ABC transporter involved in vitamin B12 uptake, BtuC"/>
    <property type="match status" value="1"/>
</dbReference>
<dbReference type="GO" id="GO:0033214">
    <property type="term" value="P:siderophore-iron import into cell"/>
    <property type="evidence" value="ECO:0007669"/>
    <property type="project" value="TreeGrafter"/>
</dbReference>
<dbReference type="PANTHER" id="PTHR30472:SF70">
    <property type="entry name" value="MOLYBDATE IMPORT SYSTEM PERMEASE PROTEIN MOLB"/>
    <property type="match status" value="1"/>
</dbReference>
<feature type="transmembrane region" description="Helical" evidence="8">
    <location>
        <begin position="153"/>
        <end position="173"/>
    </location>
</feature>
<feature type="transmembrane region" description="Helical" evidence="8">
    <location>
        <begin position="284"/>
        <end position="302"/>
    </location>
</feature>
<feature type="transmembrane region" description="Helical" evidence="8">
    <location>
        <begin position="202"/>
        <end position="222"/>
    </location>
</feature>
<evidence type="ECO:0000256" key="7">
    <source>
        <dbReference type="ARBA" id="ARBA00023136"/>
    </source>
</evidence>
<dbReference type="InterPro" id="IPR000522">
    <property type="entry name" value="ABC_transptr_permease_BtuC"/>
</dbReference>
<dbReference type="CDD" id="cd06550">
    <property type="entry name" value="TM_ABC_iron-siderophores_like"/>
    <property type="match status" value="1"/>
</dbReference>
<keyword evidence="4" id="KW-1003">Cell membrane</keyword>
<keyword evidence="3" id="KW-0813">Transport</keyword>
<protein>
    <submittedName>
        <fullName evidence="9">FecCD transport system permease protein</fullName>
    </submittedName>
</protein>
<dbReference type="AlphaFoldDB" id="A0A0S4XPC5"/>
<comment type="subcellular location">
    <subcellularLocation>
        <location evidence="1">Cell membrane</location>
        <topology evidence="1">Multi-pass membrane protein</topology>
    </subcellularLocation>
</comment>
<feature type="transmembrane region" description="Helical" evidence="8">
    <location>
        <begin position="242"/>
        <end position="272"/>
    </location>
</feature>
<sequence length="340" mass="35896">MMKNFKALGIIGSALAVLIIITIVSLLWGQYPIDFSTFIGYLDFKLFGGVENDTYTLLDNIILQIRLPRILLAILIGASLAVSGASFQAMFVNPLVSPGILGVLAGASFGAALGMLISEQWYIVQALAFIFGFVAVGVAVLVGSMVTNSRSTIMLVLGGVISGSLFTALLSVVKYVADPYSTLPAIVYWLMGSLTMADLSGVLYVSIPMLLSIAGMIALSKYFDLLSLGDEEAKALGINVSLVRFCAIILATLASSLSVVMAGMIGWVGLIIPHIVRMAVGPSHKLLIPLSALVGAIFLLLADSISRLAFSVEIPIGILTSLIGIPIFIIVLKNARAAWN</sequence>
<feature type="transmembrane region" description="Helical" evidence="8">
    <location>
        <begin position="70"/>
        <end position="92"/>
    </location>
</feature>
<feature type="transmembrane region" description="Helical" evidence="8">
    <location>
        <begin position="7"/>
        <end position="28"/>
    </location>
</feature>
<comment type="similarity">
    <text evidence="2">Belongs to the binding-protein-dependent transport system permease family. FecCD subfamily.</text>
</comment>
<reference evidence="9" key="1">
    <citation type="submission" date="2015-11" db="EMBL/GenBank/DDBJ databases">
        <authorList>
            <person name="Zhang Y."/>
            <person name="Guo Z."/>
        </authorList>
    </citation>
    <scope>NUCLEOTIDE SEQUENCE</scope>
    <source>
        <strain evidence="9">BN30871</strain>
    </source>
</reference>
<evidence type="ECO:0000256" key="1">
    <source>
        <dbReference type="ARBA" id="ARBA00004651"/>
    </source>
</evidence>
<dbReference type="Pfam" id="PF01032">
    <property type="entry name" value="FecCD"/>
    <property type="match status" value="1"/>
</dbReference>
<dbReference type="PANTHER" id="PTHR30472">
    <property type="entry name" value="FERRIC ENTEROBACTIN TRANSPORT SYSTEM PERMEASE PROTEIN"/>
    <property type="match status" value="1"/>
</dbReference>
<dbReference type="GO" id="GO:0005886">
    <property type="term" value="C:plasma membrane"/>
    <property type="evidence" value="ECO:0007669"/>
    <property type="project" value="UniProtKB-SubCell"/>
</dbReference>
<feature type="transmembrane region" description="Helical" evidence="8">
    <location>
        <begin position="99"/>
        <end position="117"/>
    </location>
</feature>
<dbReference type="SUPFAM" id="SSF81345">
    <property type="entry name" value="ABC transporter involved in vitamin B12 uptake, BtuC"/>
    <property type="match status" value="1"/>
</dbReference>
<accession>A0A0S4XPC5</accession>
<evidence type="ECO:0000256" key="5">
    <source>
        <dbReference type="ARBA" id="ARBA00022692"/>
    </source>
</evidence>
<dbReference type="GO" id="GO:0022857">
    <property type="term" value="F:transmembrane transporter activity"/>
    <property type="evidence" value="ECO:0007669"/>
    <property type="project" value="InterPro"/>
</dbReference>
<keyword evidence="5 8" id="KW-0812">Transmembrane</keyword>
<evidence type="ECO:0000256" key="3">
    <source>
        <dbReference type="ARBA" id="ARBA00022448"/>
    </source>
</evidence>
<keyword evidence="6 8" id="KW-1133">Transmembrane helix</keyword>
<organism evidence="9">
    <name type="scientific">Sulfurovum sp. enrichment culture clone C5</name>
    <dbReference type="NCBI Taxonomy" id="497650"/>
    <lineage>
        <taxon>Bacteria</taxon>
        <taxon>Pseudomonadati</taxon>
        <taxon>Campylobacterota</taxon>
        <taxon>Epsilonproteobacteria</taxon>
        <taxon>Campylobacterales</taxon>
        <taxon>Sulfurovaceae</taxon>
        <taxon>Sulfurovum</taxon>
        <taxon>environmental samples</taxon>
    </lineage>
</organism>
<proteinExistence type="inferred from homology"/>
<dbReference type="InterPro" id="IPR037294">
    <property type="entry name" value="ABC_BtuC-like"/>
</dbReference>
<evidence type="ECO:0000256" key="2">
    <source>
        <dbReference type="ARBA" id="ARBA00007935"/>
    </source>
</evidence>
<gene>
    <name evidence="9" type="ORF">BN3087_620013</name>
</gene>
<evidence type="ECO:0000256" key="4">
    <source>
        <dbReference type="ARBA" id="ARBA00022475"/>
    </source>
</evidence>
<feature type="transmembrane region" description="Helical" evidence="8">
    <location>
        <begin position="314"/>
        <end position="332"/>
    </location>
</feature>
<dbReference type="FunFam" id="1.10.3470.10:FF:000001">
    <property type="entry name" value="Vitamin B12 ABC transporter permease BtuC"/>
    <property type="match status" value="1"/>
</dbReference>
<dbReference type="EMBL" id="FAXN01000065">
    <property type="protein sequence ID" value="CUV66155.1"/>
    <property type="molecule type" value="Genomic_DNA"/>
</dbReference>
<name>A0A0S4XPC5_9BACT</name>